<proteinExistence type="predicted"/>
<dbReference type="Pfam" id="PF03102">
    <property type="entry name" value="NeuB"/>
    <property type="match status" value="1"/>
</dbReference>
<dbReference type="PANTHER" id="PTHR42966:SF1">
    <property type="entry name" value="SIALIC ACID SYNTHASE"/>
    <property type="match status" value="1"/>
</dbReference>
<accession>I2CBI9</accession>
<dbReference type="GO" id="GO:0016051">
    <property type="term" value="P:carbohydrate biosynthetic process"/>
    <property type="evidence" value="ECO:0007669"/>
    <property type="project" value="InterPro"/>
</dbReference>
<dbReference type="EMBL" id="CP003332">
    <property type="protein sequence ID" value="AFJ64013.1"/>
    <property type="molecule type" value="Genomic_DNA"/>
</dbReference>
<dbReference type="AlphaFoldDB" id="I2CBI9"/>
<protein>
    <submittedName>
        <fullName evidence="2">N-acetylneuraminate synthase</fullName>
        <ecNumber evidence="2">2.5.1.56</ecNumber>
    </submittedName>
</protein>
<dbReference type="CDD" id="cd11615">
    <property type="entry name" value="SAF_NeuB_like"/>
    <property type="match status" value="1"/>
</dbReference>
<dbReference type="PANTHER" id="PTHR42966">
    <property type="entry name" value="N-ACETYLNEURAMINATE SYNTHASE"/>
    <property type="match status" value="1"/>
</dbReference>
<feature type="domain" description="AFP-like" evidence="1">
    <location>
        <begin position="313"/>
        <end position="375"/>
    </location>
</feature>
<dbReference type="Gene3D" id="3.20.20.70">
    <property type="entry name" value="Aldolase class I"/>
    <property type="match status" value="1"/>
</dbReference>
<evidence type="ECO:0000313" key="3">
    <source>
        <dbReference type="Proteomes" id="UP000002878"/>
    </source>
</evidence>
<reference evidence="2 3" key="1">
    <citation type="journal article" date="2012" name="J. Biotechnol.">
        <title>Genome sequence of the plant growth promoting strain Bacillus amyloliquefaciens subsp. plantarum B9601-Y2 and expression of mersacidin and other secondary metabolites.</title>
        <authorList>
            <person name="He P."/>
            <person name="Hao K."/>
            <person name="Blom J."/>
            <person name="Ruckert C."/>
            <person name="Vater J."/>
            <person name="Mao Z."/>
            <person name="Wu Y."/>
            <person name="Hou M."/>
            <person name="He P."/>
            <person name="He Y."/>
            <person name="Borriss R."/>
        </authorList>
    </citation>
    <scope>NUCLEOTIDE SEQUENCE [LARGE SCALE GENOMIC DNA]</scope>
    <source>
        <strain evidence="2">Y2</strain>
    </source>
</reference>
<dbReference type="PATRIC" id="fig|1126211.3.peg.3970"/>
<dbReference type="InterPro" id="IPR013974">
    <property type="entry name" value="SAF"/>
</dbReference>
<dbReference type="SUPFAM" id="SSF51269">
    <property type="entry name" value="AFP III-like domain"/>
    <property type="match status" value="1"/>
</dbReference>
<dbReference type="InterPro" id="IPR013785">
    <property type="entry name" value="Aldolase_TIM"/>
</dbReference>
<dbReference type="InterPro" id="IPR051690">
    <property type="entry name" value="PseI-like"/>
</dbReference>
<dbReference type="SUPFAM" id="SSF51569">
    <property type="entry name" value="Aldolase"/>
    <property type="match status" value="1"/>
</dbReference>
<dbReference type="SMART" id="SM00858">
    <property type="entry name" value="SAF"/>
    <property type="match status" value="1"/>
</dbReference>
<dbReference type="Gene3D" id="3.90.1210.10">
    <property type="entry name" value="Antifreeze-like/N-acetylneuraminic acid synthase C-terminal domain"/>
    <property type="match status" value="1"/>
</dbReference>
<dbReference type="InterPro" id="IPR013132">
    <property type="entry name" value="PseI/NeuA/B-like_N"/>
</dbReference>
<evidence type="ECO:0000313" key="2">
    <source>
        <dbReference type="EMBL" id="AFJ64013.1"/>
    </source>
</evidence>
<dbReference type="PROSITE" id="PS50844">
    <property type="entry name" value="AFP_LIKE"/>
    <property type="match status" value="1"/>
</dbReference>
<dbReference type="GO" id="GO:0050462">
    <property type="term" value="F:N-acetylneuraminate synthase activity"/>
    <property type="evidence" value="ECO:0007669"/>
    <property type="project" value="UniProtKB-EC"/>
</dbReference>
<dbReference type="InterPro" id="IPR036732">
    <property type="entry name" value="AFP_Neu5c_C_sf"/>
</dbReference>
<name>I2CBI9_BACAY</name>
<sequence>MAREGGGLMASCKIGTKSIGEGSPVFIIAEAGINHDGKLSQAFELIDAASEAGADAVKFQMFQADKMYQKDPGLYKTAAGKNVSIFSLVQSMEMPAEWIEPLLEYCKKKGVLFLSTVCDEGSADLLYATSPSAFKIASYELNHLPLLKYVAGLKTPIIFSTAGADISDIQEAYQTITGEGNTEIAIMHCVAKYPAPPEYSNLSVIPMLAAAFPDAVIGFSDHSAHPYDVPCAAVRLGAKLIEKHFTIDKNLPGADHSFALNPDELKEMVAAIRSVEAELRQGHHAPVPEVLSGSSHKTTTPIEGDIRRFAYRGIFSTAPIQKGECFTAENLAVLRPGQKPQGLHPRYFELLTDGARAVRDIPADTGITWDDLLTKGSPYDD</sequence>
<dbReference type="GO" id="GO:0047444">
    <property type="term" value="F:N-acylneuraminate-9-phosphate synthase activity"/>
    <property type="evidence" value="ECO:0007669"/>
    <property type="project" value="TreeGrafter"/>
</dbReference>
<dbReference type="EC" id="2.5.1.56" evidence="2"/>
<dbReference type="Pfam" id="PF08666">
    <property type="entry name" value="SAF"/>
    <property type="match status" value="1"/>
</dbReference>
<dbReference type="InterPro" id="IPR057736">
    <property type="entry name" value="SAF_PseI/NeuA/NeuB"/>
</dbReference>
<gene>
    <name evidence="2" type="primary">spsE</name>
    <name evidence="2" type="ORF">MUS_4172</name>
</gene>
<keyword evidence="2" id="KW-0808">Transferase</keyword>
<evidence type="ECO:0000259" key="1">
    <source>
        <dbReference type="PROSITE" id="PS50844"/>
    </source>
</evidence>
<dbReference type="KEGG" id="bqy:MUS_4172"/>
<dbReference type="InterPro" id="IPR006190">
    <property type="entry name" value="SAF_AFP_Neu5Ac"/>
</dbReference>
<dbReference type="Proteomes" id="UP000002878">
    <property type="component" value="Chromosome"/>
</dbReference>
<dbReference type="HOGENOM" id="CLU_040465_0_1_9"/>
<organism evidence="2 3">
    <name type="scientific">Bacillus amyloliquefaciens (strain Y2)</name>
    <name type="common">Bacillus amyloliquefaciens subsp. plantarum (strain B9601-Y2)</name>
    <dbReference type="NCBI Taxonomy" id="1155777"/>
    <lineage>
        <taxon>Bacteria</taxon>
        <taxon>Bacillati</taxon>
        <taxon>Bacillota</taxon>
        <taxon>Bacilli</taxon>
        <taxon>Bacillales</taxon>
        <taxon>Bacillaceae</taxon>
        <taxon>Bacillus</taxon>
        <taxon>Bacillus amyloliquefaciens group</taxon>
    </lineage>
</organism>